<dbReference type="AlphaFoldDB" id="B1V2P5"/>
<keyword evidence="1" id="KW-1188">Viral release from host cell</keyword>
<dbReference type="Proteomes" id="UP000003188">
    <property type="component" value="Unassembled WGS sequence"/>
</dbReference>
<keyword evidence="4" id="KW-1133">Transmembrane helix</keyword>
<feature type="transmembrane region" description="Helical" evidence="4">
    <location>
        <begin position="742"/>
        <end position="760"/>
    </location>
</feature>
<evidence type="ECO:0000256" key="1">
    <source>
        <dbReference type="ARBA" id="ARBA00022612"/>
    </source>
</evidence>
<dbReference type="EMBL" id="ABOO01000015">
    <property type="protein sequence ID" value="EDT71927.1"/>
    <property type="molecule type" value="Genomic_DNA"/>
</dbReference>
<feature type="compositionally biased region" description="Polar residues" evidence="3">
    <location>
        <begin position="975"/>
        <end position="993"/>
    </location>
</feature>
<evidence type="ECO:0000256" key="4">
    <source>
        <dbReference type="SAM" id="Phobius"/>
    </source>
</evidence>
<feature type="compositionally biased region" description="Basic and acidic residues" evidence="3">
    <location>
        <begin position="965"/>
        <end position="974"/>
    </location>
</feature>
<dbReference type="Gene3D" id="1.10.287.1490">
    <property type="match status" value="1"/>
</dbReference>
<dbReference type="SUPFAM" id="SSF58113">
    <property type="entry name" value="Apolipoprotein A-I"/>
    <property type="match status" value="1"/>
</dbReference>
<accession>B1V2P5</accession>
<keyword evidence="4" id="KW-0812">Transmembrane</keyword>
<sequence>MGDSIERLVLELALESGNFKKQIQGIDSAIKKSENEFKNASKGVTNYENSYVGLSHKISKTSKQIDLYSQKLEKQEAEYKELSNIFDTQKAKLLELESTVGKGSEEWQKQATLLQKNAQKMLTLSTNIDKTKNTMNTLEQELKDSKQQFEQLGNSTKTVAEQLTEIENKSRLAESELNKLGSEMNSNGNFLKQLGQEMKSMSLTLETNIQKIDVYEQEIKKLNSKLQENKLEHTKLSEEIKKIESALEQSKSEYGENSVEAEQLRQKLLTLKDSYSNVEKEIEDTVTDLNKYQTELNETQAEVNNLARDLKQLPFDTIGEKVKSAGQNTKQFGQSMTMGVTMPMGVAGAAATKAGVDFTTSMSALQATAGIADKSSESYKKLEEKALAMGSSTSFSASEAADGLKFLALAGWDVETSVSRIEPVLRAAEAGGIDLARTADLVTDSMSAAGVKSDDFAKYLDIVANTQRKSNTSMEEMLEAYAVAGGIFKQLNIPLEKSGALLGVLANRSIKGSNAGNALISVFSNIITETGQAGKALDALNISLYTSKGKQRDIVEVLKEMATKLGVASDGTSKLTEKQKQQYAAMIGGKTQFDTLMALLGGVSDEYDTLKGQLDQSNGSLNEMARIMKDNLGGKIESMKSAIEGSLIRAFVAMEPVLSKIVELITDVANWFSSLDEEQQKNIVTMGAIVAALGPVLMGIGNLIIVGGNAVTLFGKLGAGATATAGATGGLTSALGVLASPIGIGAVIVALTALMAMVGDNEMAILKLQEKFGGLGYIIGAVCEFISGIVQMTFGNSAISIMGICDIIAAIADGPGGQTVNDAWSRMTAKLTLNTEEAMMKVTNSTSRGLSQMRAMSESELTVLTQTADGILKNIPLIVDGNYGEAANRMAHQLGALDQNQLNTLTHMNDTTKMLFQGINNSMTVEQKANQVEWNLKQMAQAGKINGDTMAKDISKAMETFTKTMEQKTKESSNKADTNTNEMSKSVADNTDNMADKVDDNASDMEKYATSNANAMKNNVTSATATMRDRCISDWRSIRNEYSRGINGNVSIMRTTTNVQRSIIEPPRIYAIEPQNYSLDNRVARAFNIPQIDSSNYMTRGSYYSSSSEESLRVNTSFVNNDFNKIVKALSQKESESKNEINLYLEKVEIKNNDDYQIVAKKLANMLNVELEKLKKKNKRTKGGGIYA</sequence>
<feature type="transmembrane region" description="Helical" evidence="4">
    <location>
        <begin position="772"/>
        <end position="794"/>
    </location>
</feature>
<reference evidence="6 7" key="1">
    <citation type="submission" date="2008-03" db="EMBL/GenBank/DDBJ databases">
        <authorList>
            <person name="Paulsen I."/>
            <person name="Sebastian Y."/>
        </authorList>
    </citation>
    <scope>NUCLEOTIDE SEQUENCE [LARGE SCALE GENOMIC DNA]</scope>
    <source>
        <strain evidence="7">D str. JGS1721</strain>
    </source>
</reference>
<dbReference type="RefSeq" id="WP_003474758.1">
    <property type="nucleotide sequence ID" value="NZ_ABOO01000015.1"/>
</dbReference>
<feature type="domain" description="Phage tail tape measure protein" evidence="5">
    <location>
        <begin position="384"/>
        <end position="589"/>
    </location>
</feature>
<feature type="region of interest" description="Disordered" evidence="3">
    <location>
        <begin position="965"/>
        <end position="995"/>
    </location>
</feature>
<proteinExistence type="predicted"/>
<keyword evidence="4" id="KW-0472">Membrane</keyword>
<dbReference type="NCBIfam" id="TIGR01760">
    <property type="entry name" value="tape_meas_TP901"/>
    <property type="match status" value="1"/>
</dbReference>
<keyword evidence="2" id="KW-0175">Coiled coil</keyword>
<feature type="coiled-coil region" evidence="2">
    <location>
        <begin position="58"/>
        <end position="92"/>
    </location>
</feature>
<evidence type="ECO:0000313" key="7">
    <source>
        <dbReference type="Proteomes" id="UP000003188"/>
    </source>
</evidence>
<feature type="transmembrane region" description="Helical" evidence="4">
    <location>
        <begin position="683"/>
        <end position="705"/>
    </location>
</feature>
<evidence type="ECO:0000256" key="2">
    <source>
        <dbReference type="SAM" id="Coils"/>
    </source>
</evidence>
<feature type="coiled-coil region" evidence="2">
    <location>
        <begin position="121"/>
        <end position="309"/>
    </location>
</feature>
<dbReference type="PANTHER" id="PTHR37813">
    <property type="entry name" value="FELS-2 PROPHAGE PROTEIN"/>
    <property type="match status" value="1"/>
</dbReference>
<dbReference type="Gene3D" id="1.20.120.20">
    <property type="entry name" value="Apolipoprotein"/>
    <property type="match status" value="1"/>
</dbReference>
<dbReference type="PANTHER" id="PTHR37813:SF1">
    <property type="entry name" value="FELS-2 PROPHAGE PROTEIN"/>
    <property type="match status" value="1"/>
</dbReference>
<gene>
    <name evidence="6" type="ORF">CJD_1377</name>
</gene>
<comment type="caution">
    <text evidence="6">The sequence shown here is derived from an EMBL/GenBank/DDBJ whole genome shotgun (WGS) entry which is preliminary data.</text>
</comment>
<evidence type="ECO:0000259" key="5">
    <source>
        <dbReference type="Pfam" id="PF10145"/>
    </source>
</evidence>
<evidence type="ECO:0000313" key="6">
    <source>
        <dbReference type="EMBL" id="EDT71927.1"/>
    </source>
</evidence>
<evidence type="ECO:0000256" key="3">
    <source>
        <dbReference type="SAM" id="MobiDB-lite"/>
    </source>
</evidence>
<protein>
    <submittedName>
        <fullName evidence="6">Putative phage tail tape measure protein, family, core region domain protein</fullName>
    </submittedName>
</protein>
<dbReference type="InterPro" id="IPR010090">
    <property type="entry name" value="Phage_tape_meas"/>
</dbReference>
<dbReference type="Pfam" id="PF10145">
    <property type="entry name" value="PhageMin_Tail"/>
    <property type="match status" value="1"/>
</dbReference>
<organism evidence="6 7">
    <name type="scientific">Clostridium perfringens D str. JGS1721</name>
    <dbReference type="NCBI Taxonomy" id="488537"/>
    <lineage>
        <taxon>Bacteria</taxon>
        <taxon>Bacillati</taxon>
        <taxon>Bacillota</taxon>
        <taxon>Clostridia</taxon>
        <taxon>Eubacteriales</taxon>
        <taxon>Clostridiaceae</taxon>
        <taxon>Clostridium</taxon>
    </lineage>
</organism>
<dbReference type="SUPFAM" id="SSF57997">
    <property type="entry name" value="Tropomyosin"/>
    <property type="match status" value="1"/>
</dbReference>
<name>B1V2P5_CLOPF</name>
<feature type="transmembrane region" description="Helical" evidence="4">
    <location>
        <begin position="717"/>
        <end position="736"/>
    </location>
</feature>